<keyword evidence="3" id="KW-1185">Reference proteome</keyword>
<dbReference type="KEGG" id="phm:PSMK_12040"/>
<dbReference type="STRING" id="1142394.PSMK_12040"/>
<protein>
    <recommendedName>
        <fullName evidence="4">DUF111 family protein</fullName>
    </recommendedName>
</protein>
<proteinExistence type="predicted"/>
<evidence type="ECO:0008006" key="4">
    <source>
        <dbReference type="Google" id="ProtNLM"/>
    </source>
</evidence>
<dbReference type="AlphaFoldDB" id="I0IDM5"/>
<dbReference type="Gene3D" id="3.30.70.1380">
    <property type="entry name" value="Transcriptional regulatory protein pf0864 domain like"/>
    <property type="match status" value="1"/>
</dbReference>
<dbReference type="PANTHER" id="PTHR36566:SF1">
    <property type="entry name" value="PYRIDINIUM-3,5-BISTHIOCARBOXYLIC ACID MONONUCLEOTIDE NICKEL INSERTION PROTEIN"/>
    <property type="match status" value="1"/>
</dbReference>
<dbReference type="PATRIC" id="fig|1142394.8.peg.1242"/>
<dbReference type="Proteomes" id="UP000007881">
    <property type="component" value="Chromosome"/>
</dbReference>
<name>I0IDM5_PHYMF</name>
<gene>
    <name evidence="2" type="ordered locus">PSMK_12040</name>
</gene>
<accession>I0IDM5</accession>
<dbReference type="RefSeq" id="WP_014436582.1">
    <property type="nucleotide sequence ID" value="NC_017080.1"/>
</dbReference>
<dbReference type="OrthoDB" id="9765625at2"/>
<evidence type="ECO:0000256" key="1">
    <source>
        <dbReference type="ARBA" id="ARBA00022596"/>
    </source>
</evidence>
<organism evidence="2 3">
    <name type="scientific">Phycisphaera mikurensis (strain NBRC 102666 / KCTC 22515 / FYK2301M01)</name>
    <dbReference type="NCBI Taxonomy" id="1142394"/>
    <lineage>
        <taxon>Bacteria</taxon>
        <taxon>Pseudomonadati</taxon>
        <taxon>Planctomycetota</taxon>
        <taxon>Phycisphaerae</taxon>
        <taxon>Phycisphaerales</taxon>
        <taxon>Phycisphaeraceae</taxon>
        <taxon>Phycisphaera</taxon>
    </lineage>
</organism>
<dbReference type="PANTHER" id="PTHR36566">
    <property type="entry name" value="NICKEL INSERTION PROTEIN-RELATED"/>
    <property type="match status" value="1"/>
</dbReference>
<dbReference type="EMBL" id="AP012338">
    <property type="protein sequence ID" value="BAM03363.1"/>
    <property type="molecule type" value="Genomic_DNA"/>
</dbReference>
<evidence type="ECO:0000313" key="2">
    <source>
        <dbReference type="EMBL" id="BAM03363.1"/>
    </source>
</evidence>
<dbReference type="Pfam" id="PF01969">
    <property type="entry name" value="Ni_insertion"/>
    <property type="match status" value="1"/>
</dbReference>
<dbReference type="HOGENOM" id="CLU_128044_0_0_0"/>
<dbReference type="eggNOG" id="COG1641">
    <property type="taxonomic scope" value="Bacteria"/>
</dbReference>
<keyword evidence="1" id="KW-0533">Nickel</keyword>
<evidence type="ECO:0000313" key="3">
    <source>
        <dbReference type="Proteomes" id="UP000007881"/>
    </source>
</evidence>
<sequence length="159" mass="16549">MQPGADTPEAVVELAANVDDATGETLGHAAAALLAAGALDAWLTPIQMKKGRPGTIVSALVREADAARLSIALLRETGSFGVRRRAWERTVVERSHHEVDTVYGPVSVKLGTLGRERLFARPEADGVAERAAAAGVPFRVVMLAAEAASRSLLSAGPSS</sequence>
<reference evidence="2 3" key="1">
    <citation type="submission" date="2012-02" db="EMBL/GenBank/DDBJ databases">
        <title>Complete genome sequence of Phycisphaera mikurensis NBRC 102666.</title>
        <authorList>
            <person name="Ankai A."/>
            <person name="Hosoyama A."/>
            <person name="Terui Y."/>
            <person name="Sekine M."/>
            <person name="Fukai R."/>
            <person name="Kato Y."/>
            <person name="Nakamura S."/>
            <person name="Yamada-Narita S."/>
            <person name="Kawakoshi A."/>
            <person name="Fukunaga Y."/>
            <person name="Yamazaki S."/>
            <person name="Fujita N."/>
        </authorList>
    </citation>
    <scope>NUCLEOTIDE SEQUENCE [LARGE SCALE GENOMIC DNA]</scope>
    <source>
        <strain evidence="3">NBRC 102666 / KCTC 22515 / FYK2301M01</strain>
    </source>
</reference>
<dbReference type="InterPro" id="IPR002822">
    <property type="entry name" value="Ni_insertion"/>
</dbReference>